<organism evidence="1 2">
    <name type="scientific">Panagrellus redivivus</name>
    <name type="common">Microworm</name>
    <dbReference type="NCBI Taxonomy" id="6233"/>
    <lineage>
        <taxon>Eukaryota</taxon>
        <taxon>Metazoa</taxon>
        <taxon>Ecdysozoa</taxon>
        <taxon>Nematoda</taxon>
        <taxon>Chromadorea</taxon>
        <taxon>Rhabditida</taxon>
        <taxon>Tylenchina</taxon>
        <taxon>Panagrolaimomorpha</taxon>
        <taxon>Panagrolaimoidea</taxon>
        <taxon>Panagrolaimidae</taxon>
        <taxon>Panagrellus</taxon>
    </lineage>
</organism>
<name>A0A7E4W4S3_PANRE</name>
<sequence>MPFYCTHIEMVVVQVLDITSVRYLIRVNRSLRRVQFGLAKNYNFKTFASFSFLSPTSFFIPYSACYLSQQVWWLFA</sequence>
<reference evidence="1" key="1">
    <citation type="journal article" date="2013" name="Genetics">
        <title>The draft genome and transcriptome of Panagrellus redivivus are shaped by the harsh demands of a free-living lifestyle.</title>
        <authorList>
            <person name="Srinivasan J."/>
            <person name="Dillman A.R."/>
            <person name="Macchietto M.G."/>
            <person name="Heikkinen L."/>
            <person name="Lakso M."/>
            <person name="Fracchia K.M."/>
            <person name="Antoshechkin I."/>
            <person name="Mortazavi A."/>
            <person name="Wong G."/>
            <person name="Sternberg P.W."/>
        </authorList>
    </citation>
    <scope>NUCLEOTIDE SEQUENCE [LARGE SCALE GENOMIC DNA]</scope>
    <source>
        <strain evidence="1">MT8872</strain>
    </source>
</reference>
<dbReference type="Proteomes" id="UP000492821">
    <property type="component" value="Unassembled WGS sequence"/>
</dbReference>
<dbReference type="AlphaFoldDB" id="A0A7E4W4S3"/>
<accession>A0A7E4W4S3</accession>
<evidence type="ECO:0000313" key="1">
    <source>
        <dbReference type="Proteomes" id="UP000492821"/>
    </source>
</evidence>
<protein>
    <submittedName>
        <fullName evidence="2">F-box domain-containing protein</fullName>
    </submittedName>
</protein>
<evidence type="ECO:0000313" key="2">
    <source>
        <dbReference type="WBParaSite" id="Pan_g6335.t2"/>
    </source>
</evidence>
<dbReference type="WBParaSite" id="Pan_g6335.t2">
    <property type="protein sequence ID" value="Pan_g6335.t2"/>
    <property type="gene ID" value="Pan_g6335"/>
</dbReference>
<proteinExistence type="predicted"/>
<reference evidence="2" key="2">
    <citation type="submission" date="2020-10" db="UniProtKB">
        <authorList>
            <consortium name="WormBaseParasite"/>
        </authorList>
    </citation>
    <scope>IDENTIFICATION</scope>
</reference>
<keyword evidence="1" id="KW-1185">Reference proteome</keyword>